<protein>
    <recommendedName>
        <fullName evidence="2">F-box domain-containing protein</fullName>
    </recommendedName>
</protein>
<dbReference type="AlphaFoldDB" id="W9CKV2"/>
<organism evidence="3 4">
    <name type="scientific">Sclerotinia borealis (strain F-4128)</name>
    <dbReference type="NCBI Taxonomy" id="1432307"/>
    <lineage>
        <taxon>Eukaryota</taxon>
        <taxon>Fungi</taxon>
        <taxon>Dikarya</taxon>
        <taxon>Ascomycota</taxon>
        <taxon>Pezizomycotina</taxon>
        <taxon>Leotiomycetes</taxon>
        <taxon>Helotiales</taxon>
        <taxon>Sclerotiniaceae</taxon>
        <taxon>Sclerotinia</taxon>
    </lineage>
</organism>
<comment type="caution">
    <text evidence="3">The sequence shown here is derived from an EMBL/GenBank/DDBJ whole genome shotgun (WGS) entry which is preliminary data.</text>
</comment>
<evidence type="ECO:0000256" key="1">
    <source>
        <dbReference type="SAM" id="MobiDB-lite"/>
    </source>
</evidence>
<dbReference type="EMBL" id="AYSA01000086">
    <property type="protein sequence ID" value="ESZ97417.1"/>
    <property type="molecule type" value="Genomic_DNA"/>
</dbReference>
<evidence type="ECO:0000313" key="4">
    <source>
        <dbReference type="Proteomes" id="UP000019487"/>
    </source>
</evidence>
<evidence type="ECO:0000259" key="2">
    <source>
        <dbReference type="Pfam" id="PF00646"/>
    </source>
</evidence>
<feature type="domain" description="F-box" evidence="2">
    <location>
        <begin position="52"/>
        <end position="90"/>
    </location>
</feature>
<feature type="region of interest" description="Disordered" evidence="1">
    <location>
        <begin position="1"/>
        <end position="24"/>
    </location>
</feature>
<gene>
    <name evidence="3" type="ORF">SBOR_2195</name>
</gene>
<dbReference type="InterPro" id="IPR001810">
    <property type="entry name" value="F-box_dom"/>
</dbReference>
<proteinExistence type="predicted"/>
<dbReference type="Pfam" id="PF00646">
    <property type="entry name" value="F-box"/>
    <property type="match status" value="1"/>
</dbReference>
<evidence type="ECO:0000313" key="3">
    <source>
        <dbReference type="EMBL" id="ESZ97417.1"/>
    </source>
</evidence>
<accession>W9CKV2</accession>
<sequence length="421" mass="49194">MYSECRPDMIEQSSQSQQQDHEEDIDVEDTVVSLFVKGNSWGKFWDADALAELPAEVVTMIMNELGHVSQLCFSLTSSRYRQLFKLSNFDSYIHGYCHTSNSIPEGCYAARLSLPMTIQESKCRLYCYDLDKCCFTFEALSESDDREKWYPPLATLLWDERFFWSGGGQWCEGCWRALPPTSWDRCAFENDFWDNVANPSVFRLDPYRYITSLLAQALIQGLKTRKTASASTDINYAELRQVLLKKDGRHAWDAWDEEWDEYVSREILDFDYTQCTKCRVKKIITDNGRRREGWNGWSMEWKNIAKEADGVAMIGGLHFGDYPFPYLFDILEWNDRSNNESMMFVLWEDVFRECGLFVKKYEKVDRYSGKSYFGLVDGTTPTVDIDRVEPLPQRDVPSTDGIYTQILKFCFDLFIFIISMF</sequence>
<dbReference type="HOGENOM" id="CLU_756476_0_0_1"/>
<dbReference type="OrthoDB" id="3526343at2759"/>
<keyword evidence="4" id="KW-1185">Reference proteome</keyword>
<name>W9CKV2_SCLBF</name>
<reference evidence="3 4" key="1">
    <citation type="journal article" date="2014" name="Genome Announc.">
        <title>Draft genome sequence of Sclerotinia borealis, a psychrophilic plant pathogenic fungus.</title>
        <authorList>
            <person name="Mardanov A.V."/>
            <person name="Beletsky A.V."/>
            <person name="Kadnikov V.V."/>
            <person name="Ignatov A.N."/>
            <person name="Ravin N.V."/>
        </authorList>
    </citation>
    <scope>NUCLEOTIDE SEQUENCE [LARGE SCALE GENOMIC DNA]</scope>
    <source>
        <strain evidence="4">F-4157</strain>
    </source>
</reference>
<dbReference type="Proteomes" id="UP000019487">
    <property type="component" value="Unassembled WGS sequence"/>
</dbReference>